<dbReference type="Gene3D" id="3.20.20.70">
    <property type="entry name" value="Aldolase class I"/>
    <property type="match status" value="1"/>
</dbReference>
<feature type="domain" description="Arsenosugar biosynthesis radical SAM protein ArsS-like C-terminal" evidence="6">
    <location>
        <begin position="197"/>
        <end position="354"/>
    </location>
</feature>
<dbReference type="CDD" id="cd01335">
    <property type="entry name" value="Radical_SAM"/>
    <property type="match status" value="1"/>
</dbReference>
<evidence type="ECO:0000313" key="7">
    <source>
        <dbReference type="EMBL" id="QDU34979.1"/>
    </source>
</evidence>
<dbReference type="KEGG" id="pcor:KS4_30560"/>
<keyword evidence="5" id="KW-0411">Iron-sulfur</keyword>
<dbReference type="InterPro" id="IPR013785">
    <property type="entry name" value="Aldolase_TIM"/>
</dbReference>
<comment type="cofactor">
    <cofactor evidence="1">
        <name>[4Fe-4S] cluster</name>
        <dbReference type="ChEBI" id="CHEBI:49883"/>
    </cofactor>
</comment>
<protein>
    <submittedName>
        <fullName evidence="7">Radical SAM superfamily protein</fullName>
    </submittedName>
</protein>
<keyword evidence="3" id="KW-0479">Metal-binding</keyword>
<proteinExistence type="predicted"/>
<dbReference type="SFLD" id="SFLDS00029">
    <property type="entry name" value="Radical_SAM"/>
    <property type="match status" value="1"/>
</dbReference>
<dbReference type="InterPro" id="IPR024521">
    <property type="entry name" value="ArsS-like_C"/>
</dbReference>
<keyword evidence="2" id="KW-0949">S-adenosyl-L-methionine</keyword>
<dbReference type="SUPFAM" id="SSF102114">
    <property type="entry name" value="Radical SAM enzymes"/>
    <property type="match status" value="1"/>
</dbReference>
<dbReference type="EMBL" id="CP036425">
    <property type="protein sequence ID" value="QDU34979.1"/>
    <property type="molecule type" value="Genomic_DNA"/>
</dbReference>
<gene>
    <name evidence="7" type="ORF">KS4_30560</name>
</gene>
<evidence type="ECO:0000256" key="5">
    <source>
        <dbReference type="ARBA" id="ARBA00023014"/>
    </source>
</evidence>
<keyword evidence="8" id="KW-1185">Reference proteome</keyword>
<keyword evidence="4" id="KW-0408">Iron</keyword>
<organism evidence="7 8">
    <name type="scientific">Poriferisphaera corsica</name>
    <dbReference type="NCBI Taxonomy" id="2528020"/>
    <lineage>
        <taxon>Bacteria</taxon>
        <taxon>Pseudomonadati</taxon>
        <taxon>Planctomycetota</taxon>
        <taxon>Phycisphaerae</taxon>
        <taxon>Phycisphaerales</taxon>
        <taxon>Phycisphaeraceae</taxon>
        <taxon>Poriferisphaera</taxon>
    </lineage>
</organism>
<reference evidence="7 8" key="1">
    <citation type="submission" date="2019-02" db="EMBL/GenBank/DDBJ databases">
        <title>Deep-cultivation of Planctomycetes and their phenomic and genomic characterization uncovers novel biology.</title>
        <authorList>
            <person name="Wiegand S."/>
            <person name="Jogler M."/>
            <person name="Boedeker C."/>
            <person name="Pinto D."/>
            <person name="Vollmers J."/>
            <person name="Rivas-Marin E."/>
            <person name="Kohn T."/>
            <person name="Peeters S.H."/>
            <person name="Heuer A."/>
            <person name="Rast P."/>
            <person name="Oberbeckmann S."/>
            <person name="Bunk B."/>
            <person name="Jeske O."/>
            <person name="Meyerdierks A."/>
            <person name="Storesund J.E."/>
            <person name="Kallscheuer N."/>
            <person name="Luecker S."/>
            <person name="Lage O.M."/>
            <person name="Pohl T."/>
            <person name="Merkel B.J."/>
            <person name="Hornburger P."/>
            <person name="Mueller R.-W."/>
            <person name="Bruemmer F."/>
            <person name="Labrenz M."/>
            <person name="Spormann A.M."/>
            <person name="Op den Camp H."/>
            <person name="Overmann J."/>
            <person name="Amann R."/>
            <person name="Jetten M.S.M."/>
            <person name="Mascher T."/>
            <person name="Medema M.H."/>
            <person name="Devos D.P."/>
            <person name="Kaster A.-K."/>
            <person name="Ovreas L."/>
            <person name="Rohde M."/>
            <person name="Galperin M.Y."/>
            <person name="Jogler C."/>
        </authorList>
    </citation>
    <scope>NUCLEOTIDE SEQUENCE [LARGE SCALE GENOMIC DNA]</scope>
    <source>
        <strain evidence="7 8">KS4</strain>
    </source>
</reference>
<dbReference type="GO" id="GO:0046872">
    <property type="term" value="F:metal ion binding"/>
    <property type="evidence" value="ECO:0007669"/>
    <property type="project" value="UniProtKB-KW"/>
</dbReference>
<dbReference type="InterPro" id="IPR058240">
    <property type="entry name" value="rSAM_sf"/>
</dbReference>
<dbReference type="OrthoDB" id="9810775at2"/>
<evidence type="ECO:0000256" key="2">
    <source>
        <dbReference type="ARBA" id="ARBA00022691"/>
    </source>
</evidence>
<evidence type="ECO:0000256" key="3">
    <source>
        <dbReference type="ARBA" id="ARBA00022723"/>
    </source>
</evidence>
<dbReference type="Proteomes" id="UP000317369">
    <property type="component" value="Chromosome"/>
</dbReference>
<dbReference type="GO" id="GO:0051536">
    <property type="term" value="F:iron-sulfur cluster binding"/>
    <property type="evidence" value="ECO:0007669"/>
    <property type="project" value="UniProtKB-KW"/>
</dbReference>
<accession>A0A517YXQ2</accession>
<dbReference type="InterPro" id="IPR026351">
    <property type="entry name" value="rSAM_ArsS-like"/>
</dbReference>
<sequence>MTHSIHLPLHEQPDQFASRLAADGQQLVRDQLTTLQLNLGKMCNLACHHCHVEAGPGRTEIMSRQTMDHILTWLDLYNDQLQISVADLTGGAPEMNPHFSYLVTELKNRGLHILDRCNLSILLQPGYEHLPAFLVDNHVEIVASMPCYLQENVDKQRGLGVFDESIQALHLLNALGYGMPQSSLRLDLVYNPVGYGLPPAQPGLEAAYKDQLAKNYNIHFNSLFTITNMPIKRFEHSLIRDGQYEAYMEKLKGAHNKDNVAAVMCRSLVSIGYEGAVYDCDFNQMIQMPLDGPPPVVPPQNAAKTEKLDAEHFTERNSKKIWQFTPDELLGRHIRTASHCFGCTAGAGSSCTGALN</sequence>
<name>A0A517YXQ2_9BACT</name>
<dbReference type="Pfam" id="PF12345">
    <property type="entry name" value="DUF3641"/>
    <property type="match status" value="1"/>
</dbReference>
<dbReference type="PANTHER" id="PTHR43728">
    <property type="entry name" value="SLR0304 PROTEIN"/>
    <property type="match status" value="1"/>
</dbReference>
<dbReference type="PANTHER" id="PTHR43728:SF1">
    <property type="entry name" value="FE-S OXIDOREDUCTASE"/>
    <property type="match status" value="1"/>
</dbReference>
<dbReference type="NCBIfam" id="TIGR04167">
    <property type="entry name" value="rSAM_SeCys"/>
    <property type="match status" value="1"/>
</dbReference>
<evidence type="ECO:0000313" key="8">
    <source>
        <dbReference type="Proteomes" id="UP000317369"/>
    </source>
</evidence>
<dbReference type="GO" id="GO:0003824">
    <property type="term" value="F:catalytic activity"/>
    <property type="evidence" value="ECO:0007669"/>
    <property type="project" value="InterPro"/>
</dbReference>
<evidence type="ECO:0000259" key="6">
    <source>
        <dbReference type="Pfam" id="PF12345"/>
    </source>
</evidence>
<evidence type="ECO:0000256" key="4">
    <source>
        <dbReference type="ARBA" id="ARBA00023004"/>
    </source>
</evidence>
<dbReference type="InterPro" id="IPR007197">
    <property type="entry name" value="rSAM"/>
</dbReference>
<dbReference type="AlphaFoldDB" id="A0A517YXQ2"/>
<dbReference type="RefSeq" id="WP_145079607.1">
    <property type="nucleotide sequence ID" value="NZ_CP036425.1"/>
</dbReference>
<evidence type="ECO:0000256" key="1">
    <source>
        <dbReference type="ARBA" id="ARBA00001966"/>
    </source>
</evidence>